<dbReference type="AlphaFoldDB" id="A0A059CLP2"/>
<dbReference type="GO" id="GO:0005829">
    <property type="term" value="C:cytosol"/>
    <property type="evidence" value="ECO:0000318"/>
    <property type="project" value="GO_Central"/>
</dbReference>
<dbReference type="InterPro" id="IPR029063">
    <property type="entry name" value="SAM-dependent_MTases_sf"/>
</dbReference>
<dbReference type="PROSITE" id="PS01330">
    <property type="entry name" value="PABS_1"/>
    <property type="match status" value="1"/>
</dbReference>
<reference evidence="5" key="1">
    <citation type="submission" date="2013-07" db="EMBL/GenBank/DDBJ databases">
        <title>The genome of Eucalyptus grandis.</title>
        <authorList>
            <person name="Schmutz J."/>
            <person name="Hayes R."/>
            <person name="Myburg A."/>
            <person name="Tuskan G."/>
            <person name="Grattapaglia D."/>
            <person name="Rokhsar D.S."/>
        </authorList>
    </citation>
    <scope>NUCLEOTIDE SEQUENCE</scope>
    <source>
        <tissue evidence="5">Leaf extractions</tissue>
    </source>
</reference>
<dbReference type="PANTHER" id="PTHR11558">
    <property type="entry name" value="SPERMIDINE/SPERMINE SYNTHASE"/>
    <property type="match status" value="1"/>
</dbReference>
<comment type="similarity">
    <text evidence="1">Belongs to the spermidine/spermine synthase family.</text>
</comment>
<organism evidence="5">
    <name type="scientific">Eucalyptus grandis</name>
    <name type="common">Flooded gum</name>
    <dbReference type="NCBI Taxonomy" id="71139"/>
    <lineage>
        <taxon>Eukaryota</taxon>
        <taxon>Viridiplantae</taxon>
        <taxon>Streptophyta</taxon>
        <taxon>Embryophyta</taxon>
        <taxon>Tracheophyta</taxon>
        <taxon>Spermatophyta</taxon>
        <taxon>Magnoliopsida</taxon>
        <taxon>eudicotyledons</taxon>
        <taxon>Gunneridae</taxon>
        <taxon>Pentapetalae</taxon>
        <taxon>rosids</taxon>
        <taxon>malvids</taxon>
        <taxon>Myrtales</taxon>
        <taxon>Myrtaceae</taxon>
        <taxon>Myrtoideae</taxon>
        <taxon>Eucalypteae</taxon>
        <taxon>Eucalyptus</taxon>
    </lineage>
</organism>
<gene>
    <name evidence="5" type="ORF">EUGRSUZ_C00527</name>
</gene>
<dbReference type="InterPro" id="IPR001045">
    <property type="entry name" value="Spermi_synthase"/>
</dbReference>
<dbReference type="STRING" id="71139.A0A059CLP2"/>
<accession>A0A059CLP2</accession>
<dbReference type="EMBL" id="KK198755">
    <property type="protein sequence ID" value="KCW79086.1"/>
    <property type="molecule type" value="Genomic_DNA"/>
</dbReference>
<evidence type="ECO:0000256" key="1">
    <source>
        <dbReference type="ARBA" id="ARBA00007867"/>
    </source>
</evidence>
<dbReference type="Gene3D" id="3.40.50.150">
    <property type="entry name" value="Vaccinia Virus protein VP39"/>
    <property type="match status" value="1"/>
</dbReference>
<proteinExistence type="inferred from homology"/>
<dbReference type="InterPro" id="IPR030373">
    <property type="entry name" value="PABS_CS"/>
</dbReference>
<dbReference type="PROSITE" id="PS51006">
    <property type="entry name" value="PABS_2"/>
    <property type="match status" value="1"/>
</dbReference>
<dbReference type="InterPro" id="IPR030374">
    <property type="entry name" value="PABS"/>
</dbReference>
<dbReference type="GO" id="GO:0004766">
    <property type="term" value="F:spermidine synthase activity"/>
    <property type="evidence" value="ECO:0000318"/>
    <property type="project" value="GO_Central"/>
</dbReference>
<evidence type="ECO:0000313" key="5">
    <source>
        <dbReference type="EMBL" id="KCW79086.1"/>
    </source>
</evidence>
<dbReference type="GO" id="GO:0008295">
    <property type="term" value="P:spermidine biosynthetic process"/>
    <property type="evidence" value="ECO:0000318"/>
    <property type="project" value="GO_Central"/>
</dbReference>
<dbReference type="Pfam" id="PF01564">
    <property type="entry name" value="Spermine_synth"/>
    <property type="match status" value="1"/>
</dbReference>
<evidence type="ECO:0000256" key="2">
    <source>
        <dbReference type="ARBA" id="ARBA00022679"/>
    </source>
</evidence>
<name>A0A059CLP2_EUCGR</name>
<dbReference type="OMA" id="RIDICEL"/>
<evidence type="ECO:0000256" key="3">
    <source>
        <dbReference type="PROSITE-ProRule" id="PRU00354"/>
    </source>
</evidence>
<feature type="domain" description="PABS" evidence="4">
    <location>
        <begin position="1"/>
        <end position="174"/>
    </location>
</feature>
<feature type="active site" description="Proton acceptor" evidence="3">
    <location>
        <position position="93"/>
    </location>
</feature>
<keyword evidence="2 3" id="KW-0808">Transferase</keyword>
<keyword evidence="3" id="KW-0620">Polyamine biosynthesis</keyword>
<evidence type="ECO:0000259" key="4">
    <source>
        <dbReference type="PROSITE" id="PS51006"/>
    </source>
</evidence>
<dbReference type="PANTHER" id="PTHR11558:SF28">
    <property type="entry name" value="SPERMIDINE SYNTHASE 2-LIKE"/>
    <property type="match status" value="1"/>
</dbReference>
<dbReference type="InParanoid" id="A0A059CLP2"/>
<protein>
    <recommendedName>
        <fullName evidence="4">PABS domain-containing protein</fullName>
    </recommendedName>
</protein>
<dbReference type="Gramene" id="KCW79086">
    <property type="protein sequence ID" value="KCW79086"/>
    <property type="gene ID" value="EUGRSUZ_C00527"/>
</dbReference>
<sequence length="226" mass="25024">MLTHLPLCSIPNPKKVLLVGGGDGGILREISRHTFVEQIDIYELDQMVIDVYKQFFPEIAIGYEDLRVNVNINQGVAFLKAVPEGTYDVIILDAFECMGATAIELANKEFLESVARPLHPRGVMSAPADSFWLDNFIVEDTIAECRQILKGSARYAWSTIPSFSWTIEFVLCSTVGLAVDFEKPINPLDTKNNGVAKGPPKFYNSQIHTTAFCLSSFAKKVGSAKF</sequence>
<dbReference type="SUPFAM" id="SSF53335">
    <property type="entry name" value="S-adenosyl-L-methionine-dependent methyltransferases"/>
    <property type="match status" value="1"/>
</dbReference>